<evidence type="ECO:0000313" key="2">
    <source>
        <dbReference type="EMBL" id="CAK0829656.1"/>
    </source>
</evidence>
<evidence type="ECO:0000256" key="1">
    <source>
        <dbReference type="SAM" id="MobiDB-lite"/>
    </source>
</evidence>
<name>A0ABN9SCD4_9DINO</name>
<sequence>MSFSETPLVGASSYEKNDGSHSFRVQAGQEYLGVATSLRHAVELLEEHGAEVCWRSDPAGEADLFIIMGSMFPDWFPTDWRSHFHFMKQVPTDHPHMSAHPLMYRKFLLLKEAEARQFWVDWYSELAVADKMVLFGAALASPKQAQGAFKLAFEGLRQLAVHMTSVDRTWANTHLDRSIAHHSGLMATLHGCHIVQKSETGRLNFGGAMRYDLLKYSEEAGGHFRGMAAEQAAISSVADSSPLGTTADWRAAVSKMGKSSGSYRGLWLCRATLVGARMARGLCATGLKVEKNLTLKGFSQAFPGSKECVVRLGQYFKCKRVKELMKKAQVQGPGGVLHDVLVFIPGQAGPQAQQDGPRDKEETHPRCEGKAQKPPETRGAPGRSDRRGHARRGLITTGARAIFSWRWSP</sequence>
<gene>
    <name evidence="2" type="ORF">PCOR1329_LOCUS28544</name>
</gene>
<evidence type="ECO:0000313" key="3">
    <source>
        <dbReference type="Proteomes" id="UP001189429"/>
    </source>
</evidence>
<feature type="region of interest" description="Disordered" evidence="1">
    <location>
        <begin position="347"/>
        <end position="395"/>
    </location>
</feature>
<feature type="compositionally biased region" description="Basic and acidic residues" evidence="1">
    <location>
        <begin position="356"/>
        <end position="376"/>
    </location>
</feature>
<keyword evidence="3" id="KW-1185">Reference proteome</keyword>
<reference evidence="2" key="1">
    <citation type="submission" date="2023-10" db="EMBL/GenBank/DDBJ databases">
        <authorList>
            <person name="Chen Y."/>
            <person name="Shah S."/>
            <person name="Dougan E. K."/>
            <person name="Thang M."/>
            <person name="Chan C."/>
        </authorList>
    </citation>
    <scope>NUCLEOTIDE SEQUENCE [LARGE SCALE GENOMIC DNA]</scope>
</reference>
<dbReference type="EMBL" id="CAUYUJ010010557">
    <property type="protein sequence ID" value="CAK0829656.1"/>
    <property type="molecule type" value="Genomic_DNA"/>
</dbReference>
<protein>
    <submittedName>
        <fullName evidence="2">Uncharacterized protein</fullName>
    </submittedName>
</protein>
<dbReference type="Proteomes" id="UP001189429">
    <property type="component" value="Unassembled WGS sequence"/>
</dbReference>
<accession>A0ABN9SCD4</accession>
<comment type="caution">
    <text evidence="2">The sequence shown here is derived from an EMBL/GenBank/DDBJ whole genome shotgun (WGS) entry which is preliminary data.</text>
</comment>
<proteinExistence type="predicted"/>
<organism evidence="2 3">
    <name type="scientific">Prorocentrum cordatum</name>
    <dbReference type="NCBI Taxonomy" id="2364126"/>
    <lineage>
        <taxon>Eukaryota</taxon>
        <taxon>Sar</taxon>
        <taxon>Alveolata</taxon>
        <taxon>Dinophyceae</taxon>
        <taxon>Prorocentrales</taxon>
        <taxon>Prorocentraceae</taxon>
        <taxon>Prorocentrum</taxon>
    </lineage>
</organism>